<dbReference type="Pfam" id="PF02624">
    <property type="entry name" value="YcaO"/>
    <property type="match status" value="1"/>
</dbReference>
<evidence type="ECO:0000313" key="3">
    <source>
        <dbReference type="Proteomes" id="UP000254461"/>
    </source>
</evidence>
<sequence length="410" mass="47264">MESINIQQKELISPRGIKGDVRLFLSRMSTKGYRNLPSSMSGAGTSLFNDKDRGLFLSEMEAIERIANSMSISRCLVSDAESLGDLAANIDEFPTISKISEPTSINNEYSSKRILRWIQSIELQSKSQKYIPLEFVSLYTNRLFNGEGITNPISTGMSVHDNYTHAILNGIYEVIERDAIALTWLLKYPGKRITNNPYELDFNVFDNEFLGNTELYDVSTIEGIYTFCLKAKSYHNQNISTVLMFATHINPMEALKKLKKELTSVIYSMVESSKFLPDIINQDYNDFVSVEQSGLYMAHQKNQEFFSFFDEAQEIIFDEKFKNTFENANEELKYIKSLLKNRSIYVTDLTNRECRERGIKAVKVNIPSLQPISFVHRSRFLCHKRIKEYSIEKLGYYDFEKLNSMPLPFS</sequence>
<protein>
    <submittedName>
        <fullName evidence="2">Streptolysin S biosynthesis protein</fullName>
    </submittedName>
</protein>
<dbReference type="RefSeq" id="WP_115251150.1">
    <property type="nucleotide sequence ID" value="NZ_UHFF01000002.1"/>
</dbReference>
<dbReference type="PANTHER" id="PTHR37809:SF1">
    <property type="entry name" value="RIBOSOMAL PROTEIN S12 METHYLTHIOTRANSFERASE ACCESSORY FACTOR YCAO"/>
    <property type="match status" value="1"/>
</dbReference>
<dbReference type="Proteomes" id="UP000254461">
    <property type="component" value="Unassembled WGS sequence"/>
</dbReference>
<reference evidence="2 3" key="1">
    <citation type="submission" date="2018-06" db="EMBL/GenBank/DDBJ databases">
        <authorList>
            <consortium name="Pathogen Informatics"/>
            <person name="Doyle S."/>
        </authorList>
    </citation>
    <scope>NUCLEOTIDE SEQUENCE [LARGE SCALE GENOMIC DNA]</scope>
    <source>
        <strain evidence="2 3">NCTC12092</strain>
    </source>
</reference>
<evidence type="ECO:0000259" key="1">
    <source>
        <dbReference type="PROSITE" id="PS51664"/>
    </source>
</evidence>
<dbReference type="InterPro" id="IPR003776">
    <property type="entry name" value="YcaO-like_dom"/>
</dbReference>
<dbReference type="PROSITE" id="PS51664">
    <property type="entry name" value="YCAO"/>
    <property type="match status" value="1"/>
</dbReference>
<gene>
    <name evidence="2" type="ORF">NCTC12092_01380</name>
</gene>
<accession>A0A380JS19</accession>
<dbReference type="Gene3D" id="3.30.1330.230">
    <property type="match status" value="1"/>
</dbReference>
<evidence type="ECO:0000313" key="2">
    <source>
        <dbReference type="EMBL" id="SUN47292.1"/>
    </source>
</evidence>
<proteinExistence type="predicted"/>
<dbReference type="AlphaFoldDB" id="A0A380JS19"/>
<feature type="domain" description="YcaO" evidence="1">
    <location>
        <begin position="42"/>
        <end position="410"/>
    </location>
</feature>
<dbReference type="PANTHER" id="PTHR37809">
    <property type="entry name" value="RIBOSOMAL PROTEIN S12 METHYLTHIOTRANSFERASE ACCESSORY FACTOR YCAO"/>
    <property type="match status" value="1"/>
</dbReference>
<organism evidence="2 3">
    <name type="scientific">Streptococcus equi subsp. equi</name>
    <dbReference type="NCBI Taxonomy" id="148942"/>
    <lineage>
        <taxon>Bacteria</taxon>
        <taxon>Bacillati</taxon>
        <taxon>Bacillota</taxon>
        <taxon>Bacilli</taxon>
        <taxon>Lactobacillales</taxon>
        <taxon>Streptococcaceae</taxon>
        <taxon>Streptococcus</taxon>
    </lineage>
</organism>
<name>A0A380JS19_9STRE</name>
<dbReference type="EMBL" id="UHFF01000002">
    <property type="protein sequence ID" value="SUN47292.1"/>
    <property type="molecule type" value="Genomic_DNA"/>
</dbReference>